<name>A0AAD3TMJ2_9TREE</name>
<evidence type="ECO:0000256" key="1">
    <source>
        <dbReference type="SAM" id="MobiDB-lite"/>
    </source>
</evidence>
<gene>
    <name evidence="3" type="ORF">CspeluHIS016_0102820</name>
</gene>
<sequence>MFLTQVAIALIDSLALIKPTIVLHGDGDDKYTAANRYEMVGIQDELEELNDDEISERHCAIFTIGDDDDSRVASPQPAIPSHHSTGSEGTLQDSLSSLQSSHQIFGMRADRLHKMESA</sequence>
<evidence type="ECO:0008006" key="5">
    <source>
        <dbReference type="Google" id="ProtNLM"/>
    </source>
</evidence>
<keyword evidence="2" id="KW-0732">Signal</keyword>
<organism evidence="3 4">
    <name type="scientific">Cutaneotrichosporon spelunceum</name>
    <dbReference type="NCBI Taxonomy" id="1672016"/>
    <lineage>
        <taxon>Eukaryota</taxon>
        <taxon>Fungi</taxon>
        <taxon>Dikarya</taxon>
        <taxon>Basidiomycota</taxon>
        <taxon>Agaricomycotina</taxon>
        <taxon>Tremellomycetes</taxon>
        <taxon>Trichosporonales</taxon>
        <taxon>Trichosporonaceae</taxon>
        <taxon>Cutaneotrichosporon</taxon>
    </lineage>
</organism>
<dbReference type="AlphaFoldDB" id="A0AAD3TMJ2"/>
<evidence type="ECO:0000313" key="4">
    <source>
        <dbReference type="Proteomes" id="UP001222932"/>
    </source>
</evidence>
<feature type="compositionally biased region" description="Low complexity" evidence="1">
    <location>
        <begin position="91"/>
        <end position="100"/>
    </location>
</feature>
<feature type="chain" id="PRO_5042135056" description="FHA domain-containing protein" evidence="2">
    <location>
        <begin position="18"/>
        <end position="118"/>
    </location>
</feature>
<proteinExistence type="predicted"/>
<evidence type="ECO:0000313" key="3">
    <source>
        <dbReference type="EMBL" id="GMK53696.1"/>
    </source>
</evidence>
<keyword evidence="4" id="KW-1185">Reference proteome</keyword>
<dbReference type="Proteomes" id="UP001222932">
    <property type="component" value="Unassembled WGS sequence"/>
</dbReference>
<dbReference type="EMBL" id="BTCM01000001">
    <property type="protein sequence ID" value="GMK53696.1"/>
    <property type="molecule type" value="Genomic_DNA"/>
</dbReference>
<accession>A0AAD3TMJ2</accession>
<reference evidence="3" key="2">
    <citation type="submission" date="2023-06" db="EMBL/GenBank/DDBJ databases">
        <authorList>
            <person name="Kobayashi Y."/>
            <person name="Kayamori A."/>
            <person name="Aoki K."/>
            <person name="Shiwa Y."/>
            <person name="Fujita N."/>
            <person name="Sugita T."/>
            <person name="Iwasaki W."/>
            <person name="Tanaka N."/>
            <person name="Takashima M."/>
        </authorList>
    </citation>
    <scope>NUCLEOTIDE SEQUENCE</scope>
    <source>
        <strain evidence="3">HIS016</strain>
    </source>
</reference>
<reference evidence="3" key="1">
    <citation type="journal article" date="2023" name="BMC Genomics">
        <title>Chromosome-level genome assemblies of Cutaneotrichosporon spp. (Trichosporonales, Basidiomycota) reveal imbalanced evolution between nucleotide sequences and chromosome synteny.</title>
        <authorList>
            <person name="Kobayashi Y."/>
            <person name="Kayamori A."/>
            <person name="Aoki K."/>
            <person name="Shiwa Y."/>
            <person name="Matsutani M."/>
            <person name="Fujita N."/>
            <person name="Sugita T."/>
            <person name="Iwasaki W."/>
            <person name="Tanaka N."/>
            <person name="Takashima M."/>
        </authorList>
    </citation>
    <scope>NUCLEOTIDE SEQUENCE</scope>
    <source>
        <strain evidence="3">HIS016</strain>
    </source>
</reference>
<feature type="signal peptide" evidence="2">
    <location>
        <begin position="1"/>
        <end position="17"/>
    </location>
</feature>
<feature type="region of interest" description="Disordered" evidence="1">
    <location>
        <begin position="65"/>
        <end position="100"/>
    </location>
</feature>
<evidence type="ECO:0000256" key="2">
    <source>
        <dbReference type="SAM" id="SignalP"/>
    </source>
</evidence>
<protein>
    <recommendedName>
        <fullName evidence="5">FHA domain-containing protein</fullName>
    </recommendedName>
</protein>
<comment type="caution">
    <text evidence="3">The sequence shown here is derived from an EMBL/GenBank/DDBJ whole genome shotgun (WGS) entry which is preliminary data.</text>
</comment>